<evidence type="ECO:0000313" key="3">
    <source>
        <dbReference type="EMBL" id="MCO6050913.1"/>
    </source>
</evidence>
<organism evidence="3 4">
    <name type="scientific">Mesorhizobium liriopis</name>
    <dbReference type="NCBI Taxonomy" id="2953882"/>
    <lineage>
        <taxon>Bacteria</taxon>
        <taxon>Pseudomonadati</taxon>
        <taxon>Pseudomonadota</taxon>
        <taxon>Alphaproteobacteria</taxon>
        <taxon>Hyphomicrobiales</taxon>
        <taxon>Phyllobacteriaceae</taxon>
        <taxon>Mesorhizobium</taxon>
    </lineage>
</organism>
<dbReference type="EMBL" id="JAMXQS010000006">
    <property type="protein sequence ID" value="MCO6050913.1"/>
    <property type="molecule type" value="Genomic_DNA"/>
</dbReference>
<gene>
    <name evidence="3" type="ORF">NGM99_14105</name>
</gene>
<dbReference type="SUPFAM" id="SSF109854">
    <property type="entry name" value="DinB/YfiT-like putative metalloenzymes"/>
    <property type="match status" value="1"/>
</dbReference>
<dbReference type="RefSeq" id="WP_252819942.1">
    <property type="nucleotide sequence ID" value="NZ_JAMXQS010000006.1"/>
</dbReference>
<dbReference type="Pfam" id="PF05163">
    <property type="entry name" value="DinB"/>
    <property type="match status" value="1"/>
</dbReference>
<sequence length="171" mass="19470">MSKRHFLMMAAYNRWANYRVYTAAEALSEEEWRRDTGVFFGSLMGTLNHILVADRIWLHRFTREGAAPTALDAILHPDLASLRQAREKEDARIIEWIGALSDAEIAGRFTYTTISDMRTISQRLEPALAHLFNHQTHHRGQAHAALTRLGRPSIGLDLIAFLRTEDGRAFA</sequence>
<dbReference type="PANTHER" id="PTHR37302">
    <property type="entry name" value="SLR1116 PROTEIN"/>
    <property type="match status" value="1"/>
</dbReference>
<dbReference type="PANTHER" id="PTHR37302:SF1">
    <property type="entry name" value="PROTEIN DINB"/>
    <property type="match status" value="1"/>
</dbReference>
<keyword evidence="4" id="KW-1185">Reference proteome</keyword>
<dbReference type="InterPro" id="IPR034660">
    <property type="entry name" value="DinB/YfiT-like"/>
</dbReference>
<reference evidence="3 4" key="1">
    <citation type="submission" date="2022-06" db="EMBL/GenBank/DDBJ databases">
        <title>Mesorhizobium sp. strain RP14 Genome sequencing and assembly.</title>
        <authorList>
            <person name="Kim I."/>
        </authorList>
    </citation>
    <scope>NUCLEOTIDE SEQUENCE [LARGE SCALE GENOMIC DNA]</scope>
    <source>
        <strain evidence="4">RP14(2022)</strain>
    </source>
</reference>
<comment type="similarity">
    <text evidence="1">Belongs to the DinB family.</text>
</comment>
<comment type="caution">
    <text evidence="3">The sequence shown here is derived from an EMBL/GenBank/DDBJ whole genome shotgun (WGS) entry which is preliminary data.</text>
</comment>
<dbReference type="Gene3D" id="1.20.120.450">
    <property type="entry name" value="dinb family like domain"/>
    <property type="match status" value="1"/>
</dbReference>
<evidence type="ECO:0000256" key="2">
    <source>
        <dbReference type="ARBA" id="ARBA00022723"/>
    </source>
</evidence>
<evidence type="ECO:0000313" key="4">
    <source>
        <dbReference type="Proteomes" id="UP001205906"/>
    </source>
</evidence>
<keyword evidence="2" id="KW-0479">Metal-binding</keyword>
<proteinExistence type="inferred from homology"/>
<accession>A0ABT1C7T9</accession>
<protein>
    <submittedName>
        <fullName evidence="3">DinB family protein</fullName>
    </submittedName>
</protein>
<dbReference type="InterPro" id="IPR007837">
    <property type="entry name" value="DinB"/>
</dbReference>
<evidence type="ECO:0000256" key="1">
    <source>
        <dbReference type="ARBA" id="ARBA00008635"/>
    </source>
</evidence>
<dbReference type="Proteomes" id="UP001205906">
    <property type="component" value="Unassembled WGS sequence"/>
</dbReference>
<name>A0ABT1C7T9_9HYPH</name>